<reference evidence="2" key="1">
    <citation type="submission" date="2022-11" db="EMBL/GenBank/DDBJ databases">
        <authorList>
            <person name="Petersen C."/>
        </authorList>
    </citation>
    <scope>NUCLEOTIDE SEQUENCE</scope>
    <source>
        <strain evidence="2">IBT 29864</strain>
    </source>
</reference>
<evidence type="ECO:0000256" key="1">
    <source>
        <dbReference type="SAM" id="MobiDB-lite"/>
    </source>
</evidence>
<feature type="region of interest" description="Disordered" evidence="1">
    <location>
        <begin position="1"/>
        <end position="52"/>
    </location>
</feature>
<dbReference type="Proteomes" id="UP001147782">
    <property type="component" value="Unassembled WGS sequence"/>
</dbReference>
<reference evidence="2" key="2">
    <citation type="journal article" date="2023" name="IMA Fungus">
        <title>Comparative genomic study of the Penicillium genus elucidates a diverse pangenome and 15 lateral gene transfer events.</title>
        <authorList>
            <person name="Petersen C."/>
            <person name="Sorensen T."/>
            <person name="Nielsen M.R."/>
            <person name="Sondergaard T.E."/>
            <person name="Sorensen J.L."/>
            <person name="Fitzpatrick D.A."/>
            <person name="Frisvad J.C."/>
            <person name="Nielsen K.L."/>
        </authorList>
    </citation>
    <scope>NUCLEOTIDE SEQUENCE</scope>
    <source>
        <strain evidence="2">IBT 29864</strain>
    </source>
</reference>
<evidence type="ECO:0000313" key="2">
    <source>
        <dbReference type="EMBL" id="KAJ5390629.1"/>
    </source>
</evidence>
<dbReference type="PANTHER" id="PTHR37540:SF5">
    <property type="entry name" value="TRANSCRIPTION FACTOR DOMAIN-CONTAINING PROTEIN"/>
    <property type="match status" value="1"/>
</dbReference>
<sequence length="601" mass="67532">MASKKKPVPTKSLNLRTGGSQGNVAAPHEASKPPQFLFVDGPSLERRGNSKSRGTLSVLIRRRLSEKRSVYRQEEEVKRQELIVQSQERDVYSSARWCACHGTARGQAQRQVATNRLTVPRTRRSDGTVAEIQCGTCGGFRVVHQAHGSKALAPSLRPVNGRADPFSSVDPSLGPGVEDLVQFAVKNIWPSFRRADYARRCYQSWIAPNPENKLVIYCNLWAGSCHRDVLRISYGADPVLDIKDQLYYKGRILSLLREHVTDFTKEEWRDGVILAILYLAVNETERRDLSRDSSPFTPPFLDMQMLSFYGSRDYHTMHWGVVCNLLAQLGGIQSIKLFGVGWLTSIADLMNAAHSLTKPLFPIVDVEGNVTSFLPPLHAFPFPGDPSRQTKLGFRVLRSSRPPVKEAIVDVFLHLNLYSTMVQRLYNQSLEPSDCDRFADFRNQVHHTLFSLPNEQDPPGTVFDMGDFSPDDFSASHELYLTCRLATKLYATHVTFPVPRSALLRAIILPLLSSKLDQITQTTSSPLILWCATVAAIAAEETPENCQLAELVKRLCQELKVTSYTCFIDILQSFAWVEVACSEGCYRLWKRLEVTGTGERL</sequence>
<evidence type="ECO:0008006" key="4">
    <source>
        <dbReference type="Google" id="ProtNLM"/>
    </source>
</evidence>
<dbReference type="AlphaFoldDB" id="A0A9W9VWW2"/>
<keyword evidence="3" id="KW-1185">Reference proteome</keyword>
<dbReference type="OrthoDB" id="3469466at2759"/>
<proteinExistence type="predicted"/>
<accession>A0A9W9VWW2</accession>
<protein>
    <recommendedName>
        <fullName evidence="4">Transcription factor domain-containing protein</fullName>
    </recommendedName>
</protein>
<dbReference type="GeneID" id="81433805"/>
<name>A0A9W9VWW2_9EURO</name>
<dbReference type="EMBL" id="JAPZBS010000001">
    <property type="protein sequence ID" value="KAJ5390629.1"/>
    <property type="molecule type" value="Genomic_DNA"/>
</dbReference>
<gene>
    <name evidence="2" type="ORF">N7496_001697</name>
</gene>
<comment type="caution">
    <text evidence="2">The sequence shown here is derived from an EMBL/GenBank/DDBJ whole genome shotgun (WGS) entry which is preliminary data.</text>
</comment>
<evidence type="ECO:0000313" key="3">
    <source>
        <dbReference type="Proteomes" id="UP001147782"/>
    </source>
</evidence>
<dbReference type="RefSeq" id="XP_056561357.1">
    <property type="nucleotide sequence ID" value="XM_056694628.1"/>
</dbReference>
<organism evidence="2 3">
    <name type="scientific">Penicillium cataractarum</name>
    <dbReference type="NCBI Taxonomy" id="2100454"/>
    <lineage>
        <taxon>Eukaryota</taxon>
        <taxon>Fungi</taxon>
        <taxon>Dikarya</taxon>
        <taxon>Ascomycota</taxon>
        <taxon>Pezizomycotina</taxon>
        <taxon>Eurotiomycetes</taxon>
        <taxon>Eurotiomycetidae</taxon>
        <taxon>Eurotiales</taxon>
        <taxon>Aspergillaceae</taxon>
        <taxon>Penicillium</taxon>
    </lineage>
</organism>
<dbReference type="PANTHER" id="PTHR37540">
    <property type="entry name" value="TRANSCRIPTION FACTOR (ACR-2), PUTATIVE-RELATED-RELATED"/>
    <property type="match status" value="1"/>
</dbReference>